<dbReference type="SUPFAM" id="SSF56801">
    <property type="entry name" value="Acetyl-CoA synthetase-like"/>
    <property type="match status" value="1"/>
</dbReference>
<keyword evidence="4" id="KW-0436">Ligase</keyword>
<dbReference type="SMART" id="SM01294">
    <property type="entry name" value="PKS_PP_betabranch"/>
    <property type="match status" value="1"/>
</dbReference>
<dbReference type="InterPro" id="IPR020806">
    <property type="entry name" value="PKS_PP-bd"/>
</dbReference>
<dbReference type="InterPro" id="IPR042099">
    <property type="entry name" value="ANL_N_sf"/>
</dbReference>
<dbReference type="CDD" id="cd05931">
    <property type="entry name" value="FAAL"/>
    <property type="match status" value="1"/>
</dbReference>
<dbReference type="SUPFAM" id="SSF47336">
    <property type="entry name" value="ACP-like"/>
    <property type="match status" value="1"/>
</dbReference>
<evidence type="ECO:0000256" key="3">
    <source>
        <dbReference type="ARBA" id="ARBA00022553"/>
    </source>
</evidence>
<name>A0A2N8KTQ7_9BURK</name>
<dbReference type="InterPro" id="IPR009081">
    <property type="entry name" value="PP-bd_ACP"/>
</dbReference>
<dbReference type="Pfam" id="PF23024">
    <property type="entry name" value="AMP-dom_DIP2-like"/>
    <property type="match status" value="1"/>
</dbReference>
<dbReference type="PROSITE" id="PS00455">
    <property type="entry name" value="AMP_BINDING"/>
    <property type="match status" value="1"/>
</dbReference>
<dbReference type="AlphaFoldDB" id="A0A2N8KTQ7"/>
<dbReference type="Pfam" id="PF00550">
    <property type="entry name" value="PP-binding"/>
    <property type="match status" value="1"/>
</dbReference>
<feature type="region of interest" description="Disordered" evidence="7">
    <location>
        <begin position="1"/>
        <end position="36"/>
    </location>
</feature>
<proteinExistence type="inferred from homology"/>
<keyword evidence="6" id="KW-0443">Lipid metabolism</keyword>
<dbReference type="Pfam" id="PF00501">
    <property type="entry name" value="AMP-binding"/>
    <property type="match status" value="1"/>
</dbReference>
<gene>
    <name evidence="9" type="ORF">C1O66_04365</name>
</gene>
<feature type="domain" description="Carrier" evidence="8">
    <location>
        <begin position="658"/>
        <end position="735"/>
    </location>
</feature>
<dbReference type="SMART" id="SM00823">
    <property type="entry name" value="PKS_PP"/>
    <property type="match status" value="1"/>
</dbReference>
<dbReference type="EMBL" id="POSP01000003">
    <property type="protein sequence ID" value="PND36845.1"/>
    <property type="molecule type" value="Genomic_DNA"/>
</dbReference>
<sequence>MPIPSPPARASGRPQPQRSGGLSPAPNRESTMSFDDTLIAPSTRPRAVAPPQEHSISHELPEWPRARNFAEALRRNAAEQGDALVYQFWQTEDDQDEQLSHSQLAAWVGRYAQALRQLPGADEGRLQLVLALPQGRQFVVAFLACLAAGIVVVPTFPPRSPLQADRLRLVLRELGQAHVLCRRASLHEELAELRTDPELGATRWICVEELDQAPAASLAGLDPDPEALAMLQYTSGSTGRPKGVMLSQRNLVENSQLIQECFGHRKGHSRSVIWLPPYHDMGLVGGVLQPVHAGFATLLMPTSVLVRSPARWLQAVSEFSQGCSGGVSSGGPNFAFQLCVDKVRDRELQDLDLSGWRVAFCGAEPIHARCMDAFAQRFAAAGFKAEALFPCYGMAETTLMVSGKPLGQALGRRHLDARALARQQWLPQDAQLPHSQTVVSCGRPHASLELRIVEPSSRLARGEREIGEVWVRGSSVTHGYWQDPERSAQSFNQWLDGQGGWLRTGDLGALDQGELFITGRSKELLIVRGANYFPQDLEHEALSACPELINCRAVAFQHGPLGEEQVALALEVPRSAIDELDMQRRINARLSEKYGITLDTLLFIPRKTVRTTSSGKLQRVALKQEFIEGRLPIYLRIDARTEAIESQAAANTLPTRLDSAAAIESWLLLRIAQALRCTPAQLHPEDSFASMALDSVAALELLADLDSSHGIQLEPDALYRHNSPALLAQEIWRRTQLHPLAC</sequence>
<dbReference type="GO" id="GO:0016874">
    <property type="term" value="F:ligase activity"/>
    <property type="evidence" value="ECO:0007669"/>
    <property type="project" value="UniProtKB-KW"/>
</dbReference>
<dbReference type="InterPro" id="IPR020845">
    <property type="entry name" value="AMP-binding_CS"/>
</dbReference>
<dbReference type="PANTHER" id="PTHR22754:SF32">
    <property type="entry name" value="DISCO-INTERACTING PROTEIN 2"/>
    <property type="match status" value="1"/>
</dbReference>
<dbReference type="Proteomes" id="UP000235916">
    <property type="component" value="Unassembled WGS sequence"/>
</dbReference>
<dbReference type="InterPro" id="IPR000873">
    <property type="entry name" value="AMP-dep_synth/lig_dom"/>
</dbReference>
<dbReference type="OrthoDB" id="6297021at2"/>
<dbReference type="GO" id="GO:0031177">
    <property type="term" value="F:phosphopantetheine binding"/>
    <property type="evidence" value="ECO:0007669"/>
    <property type="project" value="InterPro"/>
</dbReference>
<dbReference type="InterPro" id="IPR045851">
    <property type="entry name" value="AMP-bd_C_sf"/>
</dbReference>
<evidence type="ECO:0000259" key="8">
    <source>
        <dbReference type="PROSITE" id="PS50075"/>
    </source>
</evidence>
<dbReference type="PANTHER" id="PTHR22754">
    <property type="entry name" value="DISCO-INTERACTING PROTEIN 2 DIP2 -RELATED"/>
    <property type="match status" value="1"/>
</dbReference>
<reference evidence="9 10" key="1">
    <citation type="submission" date="2018-01" db="EMBL/GenBank/DDBJ databases">
        <title>Draft genome sequence of Paucibacter aquatile CR182 isolated from freshwater of the Nakdong River.</title>
        <authorList>
            <person name="Choi A."/>
            <person name="Chung E.J."/>
        </authorList>
    </citation>
    <scope>NUCLEOTIDE SEQUENCE [LARGE SCALE GENOMIC DNA]</scope>
    <source>
        <strain evidence="9 10">CR182</strain>
    </source>
</reference>
<dbReference type="FunFam" id="3.40.50.12780:FF:000013">
    <property type="entry name" value="Long-chain-fatty-acid--AMP ligase FadD32"/>
    <property type="match status" value="1"/>
</dbReference>
<keyword evidence="2" id="KW-0596">Phosphopantetheine</keyword>
<comment type="similarity">
    <text evidence="1">Belongs to the ATP-dependent AMP-binding enzyme family.</text>
</comment>
<dbReference type="InterPro" id="IPR040097">
    <property type="entry name" value="FAAL/FAAC"/>
</dbReference>
<evidence type="ECO:0000256" key="7">
    <source>
        <dbReference type="SAM" id="MobiDB-lite"/>
    </source>
</evidence>
<organism evidence="9 10">
    <name type="scientific">Kinneretia aquatilis</name>
    <dbReference type="NCBI Taxonomy" id="2070761"/>
    <lineage>
        <taxon>Bacteria</taxon>
        <taxon>Pseudomonadati</taxon>
        <taxon>Pseudomonadota</taxon>
        <taxon>Betaproteobacteria</taxon>
        <taxon>Burkholderiales</taxon>
        <taxon>Sphaerotilaceae</taxon>
        <taxon>Roseateles</taxon>
    </lineage>
</organism>
<evidence type="ECO:0000256" key="2">
    <source>
        <dbReference type="ARBA" id="ARBA00022450"/>
    </source>
</evidence>
<keyword evidence="5" id="KW-0276">Fatty acid metabolism</keyword>
<evidence type="ECO:0000256" key="6">
    <source>
        <dbReference type="ARBA" id="ARBA00023098"/>
    </source>
</evidence>
<dbReference type="GO" id="GO:0071766">
    <property type="term" value="P:Actinobacterium-type cell wall biogenesis"/>
    <property type="evidence" value="ECO:0007669"/>
    <property type="project" value="UniProtKB-ARBA"/>
</dbReference>
<evidence type="ECO:0000313" key="10">
    <source>
        <dbReference type="Proteomes" id="UP000235916"/>
    </source>
</evidence>
<comment type="caution">
    <text evidence="9">The sequence shown here is derived from an EMBL/GenBank/DDBJ whole genome shotgun (WGS) entry which is preliminary data.</text>
</comment>
<keyword evidence="3" id="KW-0597">Phosphoprotein</keyword>
<dbReference type="InterPro" id="IPR036736">
    <property type="entry name" value="ACP-like_sf"/>
</dbReference>
<keyword evidence="10" id="KW-1185">Reference proteome</keyword>
<dbReference type="InterPro" id="IPR025110">
    <property type="entry name" value="AMP-bd_C"/>
</dbReference>
<evidence type="ECO:0000256" key="5">
    <source>
        <dbReference type="ARBA" id="ARBA00022832"/>
    </source>
</evidence>
<evidence type="ECO:0000256" key="1">
    <source>
        <dbReference type="ARBA" id="ARBA00006432"/>
    </source>
</evidence>
<dbReference type="PROSITE" id="PS50075">
    <property type="entry name" value="CARRIER"/>
    <property type="match status" value="1"/>
</dbReference>
<dbReference type="GO" id="GO:0070566">
    <property type="term" value="F:adenylyltransferase activity"/>
    <property type="evidence" value="ECO:0007669"/>
    <property type="project" value="TreeGrafter"/>
</dbReference>
<dbReference type="GO" id="GO:0005886">
    <property type="term" value="C:plasma membrane"/>
    <property type="evidence" value="ECO:0007669"/>
    <property type="project" value="TreeGrafter"/>
</dbReference>
<evidence type="ECO:0000256" key="4">
    <source>
        <dbReference type="ARBA" id="ARBA00022598"/>
    </source>
</evidence>
<dbReference type="GO" id="GO:0006633">
    <property type="term" value="P:fatty acid biosynthetic process"/>
    <property type="evidence" value="ECO:0007669"/>
    <property type="project" value="TreeGrafter"/>
</dbReference>
<dbReference type="Gene3D" id="3.30.300.30">
    <property type="match status" value="1"/>
</dbReference>
<accession>A0A2N8KTQ7</accession>
<dbReference type="Gene3D" id="1.10.1200.10">
    <property type="entry name" value="ACP-like"/>
    <property type="match status" value="1"/>
</dbReference>
<evidence type="ECO:0000313" key="9">
    <source>
        <dbReference type="EMBL" id="PND36845.1"/>
    </source>
</evidence>
<protein>
    <submittedName>
        <fullName evidence="9">Beta-ketoacyl synthase</fullName>
    </submittedName>
</protein>
<dbReference type="Gene3D" id="3.40.50.12780">
    <property type="entry name" value="N-terminal domain of ligase-like"/>
    <property type="match status" value="1"/>
</dbReference>